<keyword evidence="8" id="KW-0256">Endoplasmic reticulum</keyword>
<evidence type="ECO:0000313" key="13">
    <source>
        <dbReference type="Proteomes" id="UP001652740"/>
    </source>
</evidence>
<gene>
    <name evidence="14" type="primary">LOC113509803</name>
</gene>
<dbReference type="OrthoDB" id="19639at2759"/>
<evidence type="ECO:0000313" key="14">
    <source>
        <dbReference type="RefSeq" id="XP_026749029.1"/>
    </source>
</evidence>
<dbReference type="EC" id="2.5.1.87" evidence="5"/>
<keyword evidence="9" id="KW-0460">Magnesium</keyword>
<dbReference type="KEGG" id="gmw:113509803"/>
<dbReference type="AlphaFoldDB" id="A0A6J1WF04"/>
<comment type="cofactor">
    <cofactor evidence="1">
        <name>Mg(2+)</name>
        <dbReference type="ChEBI" id="CHEBI:18420"/>
    </cofactor>
</comment>
<dbReference type="PANTHER" id="PTHR21528:SF0">
    <property type="entry name" value="DEHYDRODOLICHYL DIPHOSPHATE SYNTHASE COMPLEX SUBUNIT NUS1"/>
    <property type="match status" value="1"/>
</dbReference>
<evidence type="ECO:0000256" key="7">
    <source>
        <dbReference type="ARBA" id="ARBA00022692"/>
    </source>
</evidence>
<evidence type="ECO:0000256" key="2">
    <source>
        <dbReference type="ARBA" id="ARBA00004586"/>
    </source>
</evidence>
<evidence type="ECO:0000256" key="8">
    <source>
        <dbReference type="ARBA" id="ARBA00022824"/>
    </source>
</evidence>
<evidence type="ECO:0000256" key="3">
    <source>
        <dbReference type="ARBA" id="ARBA00004922"/>
    </source>
</evidence>
<dbReference type="GeneID" id="113509803"/>
<dbReference type="SUPFAM" id="SSF64005">
    <property type="entry name" value="Undecaprenyl diphosphate synthase"/>
    <property type="match status" value="1"/>
</dbReference>
<keyword evidence="10" id="KW-1133">Transmembrane helix</keyword>
<sequence>MLSRLLRQFLYNLIHLIVSVLVAVQNVYHQFWDIKSNLFKSEVTNNDIKIILKLITKMNKKLNHLVILADTDHHSLADLARVVIWSLIAGIPYVSFHDITGELRHNEEKLFREVERSKKGIPGFIKWSKMPDLNGYTNGVQGHTVVINIFSNSDGRPTIAQCIQDIAKGTVHCERKSSEYSAQELGKTLALYYPSIPDPDLILYSGSLCCTKGLLPWQIRLAEFIQLSLDYHITIDSYVSALYKYNKYDQRFGK</sequence>
<evidence type="ECO:0000256" key="6">
    <source>
        <dbReference type="ARBA" id="ARBA00022679"/>
    </source>
</evidence>
<dbReference type="CTD" id="33298"/>
<organism evidence="13 14">
    <name type="scientific">Galleria mellonella</name>
    <name type="common">Greater wax moth</name>
    <dbReference type="NCBI Taxonomy" id="7137"/>
    <lineage>
        <taxon>Eukaryota</taxon>
        <taxon>Metazoa</taxon>
        <taxon>Ecdysozoa</taxon>
        <taxon>Arthropoda</taxon>
        <taxon>Hexapoda</taxon>
        <taxon>Insecta</taxon>
        <taxon>Pterygota</taxon>
        <taxon>Neoptera</taxon>
        <taxon>Endopterygota</taxon>
        <taxon>Lepidoptera</taxon>
        <taxon>Glossata</taxon>
        <taxon>Ditrysia</taxon>
        <taxon>Pyraloidea</taxon>
        <taxon>Pyralidae</taxon>
        <taxon>Galleriinae</taxon>
        <taxon>Galleria</taxon>
    </lineage>
</organism>
<comment type="catalytic activity">
    <reaction evidence="12">
        <text>n isopentenyl diphosphate + (2E,6E)-farnesyl diphosphate = a di-trans,poly-cis-polyprenyl diphosphate + n diphosphate</text>
        <dbReference type="Rhea" id="RHEA:53008"/>
        <dbReference type="Rhea" id="RHEA-COMP:19494"/>
        <dbReference type="ChEBI" id="CHEBI:33019"/>
        <dbReference type="ChEBI" id="CHEBI:128769"/>
        <dbReference type="ChEBI" id="CHEBI:136960"/>
        <dbReference type="ChEBI" id="CHEBI:175763"/>
        <dbReference type="EC" id="2.5.1.87"/>
    </reaction>
</comment>
<keyword evidence="7" id="KW-0812">Transmembrane</keyword>
<keyword evidence="11" id="KW-0472">Membrane</keyword>
<dbReference type="PANTHER" id="PTHR21528">
    <property type="entry name" value="DEHYDRODOLICHYL DIPHOSPHATE SYNTHASE COMPLEX SUBUNIT NUS1"/>
    <property type="match status" value="1"/>
</dbReference>
<dbReference type="RefSeq" id="XP_026749029.1">
    <property type="nucleotide sequence ID" value="XM_026893228.3"/>
</dbReference>
<reference evidence="14" key="1">
    <citation type="submission" date="2025-08" db="UniProtKB">
        <authorList>
            <consortium name="RefSeq"/>
        </authorList>
    </citation>
    <scope>IDENTIFICATION</scope>
    <source>
        <tissue evidence="14">Whole larvae</tissue>
    </source>
</reference>
<dbReference type="InParanoid" id="A0A6J1WF04"/>
<proteinExistence type="inferred from homology"/>
<name>A0A6J1WF04_GALME</name>
<evidence type="ECO:0000256" key="11">
    <source>
        <dbReference type="ARBA" id="ARBA00023136"/>
    </source>
</evidence>
<dbReference type="GO" id="GO:0045547">
    <property type="term" value="F:ditrans,polycis-polyprenyl diphosphate synthase [(2E,6E)-farnesyl diphosphate specific] activity"/>
    <property type="evidence" value="ECO:0007669"/>
    <property type="project" value="UniProtKB-EC"/>
</dbReference>
<dbReference type="FunCoup" id="A0A6J1WF04">
    <property type="interactions" value="1157"/>
</dbReference>
<comment type="pathway">
    <text evidence="3">Protein modification; protein glycosylation.</text>
</comment>
<evidence type="ECO:0000256" key="12">
    <source>
        <dbReference type="ARBA" id="ARBA00047353"/>
    </source>
</evidence>
<evidence type="ECO:0000256" key="10">
    <source>
        <dbReference type="ARBA" id="ARBA00022989"/>
    </source>
</evidence>
<accession>A0A6J1WF04</accession>
<keyword evidence="13" id="KW-1185">Reference proteome</keyword>
<comment type="similarity">
    <text evidence="4">Belongs to the UPP synthase family.</text>
</comment>
<evidence type="ECO:0000256" key="4">
    <source>
        <dbReference type="ARBA" id="ARBA00005432"/>
    </source>
</evidence>
<dbReference type="GO" id="GO:1904423">
    <property type="term" value="C:dehydrodolichyl diphosphate synthase complex"/>
    <property type="evidence" value="ECO:0007669"/>
    <property type="project" value="InterPro"/>
</dbReference>
<protein>
    <recommendedName>
        <fullName evidence="5">ditrans,polycis-polyprenyl diphosphate synthase [(2E,6E)-farnesyldiphosphate specific]</fullName>
        <ecNumber evidence="5">2.5.1.87</ecNumber>
    </recommendedName>
</protein>
<evidence type="ECO:0000256" key="5">
    <source>
        <dbReference type="ARBA" id="ARBA00012596"/>
    </source>
</evidence>
<comment type="subcellular location">
    <subcellularLocation>
        <location evidence="2">Endoplasmic reticulum membrane</location>
    </subcellularLocation>
</comment>
<dbReference type="Proteomes" id="UP001652740">
    <property type="component" value="Unplaced"/>
</dbReference>
<dbReference type="UniPathway" id="UPA00378"/>
<dbReference type="InterPro" id="IPR036424">
    <property type="entry name" value="UPP_synth-like_sf"/>
</dbReference>
<keyword evidence="6" id="KW-0808">Transferase</keyword>
<dbReference type="Gene3D" id="3.40.1180.10">
    <property type="entry name" value="Decaprenyl diphosphate synthase-like"/>
    <property type="match status" value="1"/>
</dbReference>
<dbReference type="GO" id="GO:0005789">
    <property type="term" value="C:endoplasmic reticulum membrane"/>
    <property type="evidence" value="ECO:0007669"/>
    <property type="project" value="UniProtKB-SubCell"/>
</dbReference>
<evidence type="ECO:0000256" key="1">
    <source>
        <dbReference type="ARBA" id="ARBA00001946"/>
    </source>
</evidence>
<evidence type="ECO:0000256" key="9">
    <source>
        <dbReference type="ARBA" id="ARBA00022842"/>
    </source>
</evidence>
<dbReference type="InterPro" id="IPR038887">
    <property type="entry name" value="Nus1/NgBR"/>
</dbReference>